<sequence>MSTQHANTSMSQQSLGAPSLAKMQTKHYIGGFVVFFLLALISYQTAGWQMAILSGVGLLLGYTLFHARFGFTSAFRRLVAVGNGEALRAHMLMLAVATTLFAPILYFGAGLFGTDPTGYVSPVGISVIIGSLIFGIGMQLGNGCASGTLYAVGGGRSSMIITLIGFIIGSVVGAYHFEFWMEDMPAGPAISLATDTGLGYFGAWILQMVIFAAVVVATIVIAKKRKPPKMAILPTTTGIKRMIRGSWPLWVAALLLAGLNALTLVLRGQPWGITSAFALWGSQIVEAFGFDVSQWYYWSEAQGTEALNQSVFNDTTSVMNFGIMIGAFLASAAGGVFALKKIPFKIGLAALIGGLMMGYGARLAFGCNIGAYFGGIASFSVHGWVWMIFAMLGTYIALFIRPLFGISNPKPNDSVC</sequence>
<protein>
    <recommendedName>
        <fullName evidence="12">Sulphur transport domain-containing protein</fullName>
    </recommendedName>
</protein>
<dbReference type="AlphaFoldDB" id="A0A840QQR2"/>
<evidence type="ECO:0000256" key="4">
    <source>
        <dbReference type="ARBA" id="ARBA00022519"/>
    </source>
</evidence>
<evidence type="ECO:0000256" key="7">
    <source>
        <dbReference type="ARBA" id="ARBA00023136"/>
    </source>
</evidence>
<evidence type="ECO:0000313" key="10">
    <source>
        <dbReference type="EMBL" id="MBB5173663.1"/>
    </source>
</evidence>
<keyword evidence="3" id="KW-1003">Cell membrane</keyword>
<comment type="similarity">
    <text evidence="8">Belongs to the TsuA/YedE (TC 9.B.102) family.</text>
</comment>
<feature type="transmembrane region" description="Helical" evidence="9">
    <location>
        <begin position="52"/>
        <end position="71"/>
    </location>
</feature>
<dbReference type="PANTHER" id="PTHR30574">
    <property type="entry name" value="INNER MEMBRANE PROTEIN YEDE"/>
    <property type="match status" value="1"/>
</dbReference>
<reference evidence="10 11" key="1">
    <citation type="submission" date="2020-08" db="EMBL/GenBank/DDBJ databases">
        <title>Genomic Encyclopedia of Type Strains, Phase IV (KMG-IV): sequencing the most valuable type-strain genomes for metagenomic binning, comparative biology and taxonomic classification.</title>
        <authorList>
            <person name="Goeker M."/>
        </authorList>
    </citation>
    <scope>NUCLEOTIDE SEQUENCE [LARGE SCALE GENOMIC DNA]</scope>
    <source>
        <strain evidence="10 11">DSM 24696</strain>
    </source>
</reference>
<keyword evidence="11" id="KW-1185">Reference proteome</keyword>
<evidence type="ECO:0000256" key="8">
    <source>
        <dbReference type="ARBA" id="ARBA00035655"/>
    </source>
</evidence>
<evidence type="ECO:0000256" key="6">
    <source>
        <dbReference type="ARBA" id="ARBA00022989"/>
    </source>
</evidence>
<feature type="transmembrane region" description="Helical" evidence="9">
    <location>
        <begin position="318"/>
        <end position="339"/>
    </location>
</feature>
<dbReference type="Pfam" id="PF04143">
    <property type="entry name" value="Sulf_transp"/>
    <property type="match status" value="1"/>
</dbReference>
<dbReference type="PANTHER" id="PTHR30574:SF1">
    <property type="entry name" value="SULPHUR TRANSPORT DOMAIN-CONTAINING PROTEIN"/>
    <property type="match status" value="1"/>
</dbReference>
<dbReference type="InterPro" id="IPR007272">
    <property type="entry name" value="Sulf_transp_TsuA/YedE"/>
</dbReference>
<comment type="caution">
    <text evidence="10">The sequence shown here is derived from an EMBL/GenBank/DDBJ whole genome shotgun (WGS) entry which is preliminary data.</text>
</comment>
<feature type="transmembrane region" description="Helical" evidence="9">
    <location>
        <begin position="119"/>
        <end position="138"/>
    </location>
</feature>
<feature type="transmembrane region" description="Helical" evidence="9">
    <location>
        <begin position="92"/>
        <end position="113"/>
    </location>
</feature>
<evidence type="ECO:0000256" key="5">
    <source>
        <dbReference type="ARBA" id="ARBA00022692"/>
    </source>
</evidence>
<dbReference type="Proteomes" id="UP000551878">
    <property type="component" value="Unassembled WGS sequence"/>
</dbReference>
<keyword evidence="6 9" id="KW-1133">Transmembrane helix</keyword>
<comment type="subcellular location">
    <subcellularLocation>
        <location evidence="1">Cell inner membrane</location>
        <topology evidence="1">Multi-pass membrane protein</topology>
    </subcellularLocation>
</comment>
<feature type="transmembrane region" description="Helical" evidence="9">
    <location>
        <begin position="197"/>
        <end position="222"/>
    </location>
</feature>
<keyword evidence="4" id="KW-0997">Cell inner membrane</keyword>
<keyword evidence="2" id="KW-0813">Transport</keyword>
<evidence type="ECO:0000313" key="11">
    <source>
        <dbReference type="Proteomes" id="UP000551878"/>
    </source>
</evidence>
<feature type="transmembrane region" description="Helical" evidence="9">
    <location>
        <begin position="371"/>
        <end position="400"/>
    </location>
</feature>
<keyword evidence="7 9" id="KW-0472">Membrane</keyword>
<dbReference type="GO" id="GO:0005886">
    <property type="term" value="C:plasma membrane"/>
    <property type="evidence" value="ECO:0007669"/>
    <property type="project" value="UniProtKB-SubCell"/>
</dbReference>
<keyword evidence="5 9" id="KW-0812">Transmembrane</keyword>
<feature type="transmembrane region" description="Helical" evidence="9">
    <location>
        <begin position="346"/>
        <end position="365"/>
    </location>
</feature>
<name>A0A840QQR2_9BACI</name>
<proteinExistence type="inferred from homology"/>
<feature type="transmembrane region" description="Helical" evidence="9">
    <location>
        <begin position="28"/>
        <end position="46"/>
    </location>
</feature>
<accession>A0A840QQR2</accession>
<dbReference type="EMBL" id="JACHHB010000007">
    <property type="protein sequence ID" value="MBB5173663.1"/>
    <property type="molecule type" value="Genomic_DNA"/>
</dbReference>
<evidence type="ECO:0000256" key="3">
    <source>
        <dbReference type="ARBA" id="ARBA00022475"/>
    </source>
</evidence>
<evidence type="ECO:0000256" key="9">
    <source>
        <dbReference type="SAM" id="Phobius"/>
    </source>
</evidence>
<gene>
    <name evidence="10" type="ORF">HNQ41_001852</name>
</gene>
<feature type="transmembrane region" description="Helical" evidence="9">
    <location>
        <begin position="159"/>
        <end position="177"/>
    </location>
</feature>
<evidence type="ECO:0000256" key="1">
    <source>
        <dbReference type="ARBA" id="ARBA00004429"/>
    </source>
</evidence>
<evidence type="ECO:0000256" key="2">
    <source>
        <dbReference type="ARBA" id="ARBA00022448"/>
    </source>
</evidence>
<feature type="transmembrane region" description="Helical" evidence="9">
    <location>
        <begin position="247"/>
        <end position="266"/>
    </location>
</feature>
<organism evidence="10 11">
    <name type="scientific">Texcoconibacillus texcoconensis</name>
    <dbReference type="NCBI Taxonomy" id="1095777"/>
    <lineage>
        <taxon>Bacteria</taxon>
        <taxon>Bacillati</taxon>
        <taxon>Bacillota</taxon>
        <taxon>Bacilli</taxon>
        <taxon>Bacillales</taxon>
        <taxon>Bacillaceae</taxon>
        <taxon>Texcoconibacillus</taxon>
    </lineage>
</organism>
<dbReference type="RefSeq" id="WP_184664105.1">
    <property type="nucleotide sequence ID" value="NZ_JACHHB010000007.1"/>
</dbReference>
<evidence type="ECO:0008006" key="12">
    <source>
        <dbReference type="Google" id="ProtNLM"/>
    </source>
</evidence>